<evidence type="ECO:0000313" key="2">
    <source>
        <dbReference type="EMBL" id="KAK1007226.1"/>
    </source>
</evidence>
<evidence type="ECO:0000313" key="3">
    <source>
        <dbReference type="Proteomes" id="UP001175353"/>
    </source>
</evidence>
<comment type="caution">
    <text evidence="2">The sequence shown here is derived from an EMBL/GenBank/DDBJ whole genome shotgun (WGS) entry which is preliminary data.</text>
</comment>
<name>A0AAN6QZT1_9PEZI</name>
<feature type="compositionally biased region" description="Basic and acidic residues" evidence="1">
    <location>
        <begin position="154"/>
        <end position="173"/>
    </location>
</feature>
<keyword evidence="3" id="KW-1185">Reference proteome</keyword>
<dbReference type="EMBL" id="JAUJLE010000018">
    <property type="protein sequence ID" value="KAK1007226.1"/>
    <property type="molecule type" value="Genomic_DNA"/>
</dbReference>
<reference evidence="2" key="1">
    <citation type="submission" date="2023-06" db="EMBL/GenBank/DDBJ databases">
        <title>Black Yeasts Isolated from many extreme environments.</title>
        <authorList>
            <person name="Coleine C."/>
            <person name="Stajich J.E."/>
            <person name="Selbmann L."/>
        </authorList>
    </citation>
    <scope>NUCLEOTIDE SEQUENCE</scope>
    <source>
        <strain evidence="2">CCFEE 5200</strain>
    </source>
</reference>
<organism evidence="2 3">
    <name type="scientific">Friedmanniomyces endolithicus</name>
    <dbReference type="NCBI Taxonomy" id="329885"/>
    <lineage>
        <taxon>Eukaryota</taxon>
        <taxon>Fungi</taxon>
        <taxon>Dikarya</taxon>
        <taxon>Ascomycota</taxon>
        <taxon>Pezizomycotina</taxon>
        <taxon>Dothideomycetes</taxon>
        <taxon>Dothideomycetidae</taxon>
        <taxon>Mycosphaerellales</taxon>
        <taxon>Teratosphaeriaceae</taxon>
        <taxon>Friedmanniomyces</taxon>
    </lineage>
</organism>
<dbReference type="Proteomes" id="UP001175353">
    <property type="component" value="Unassembled WGS sequence"/>
</dbReference>
<evidence type="ECO:0000256" key="1">
    <source>
        <dbReference type="SAM" id="MobiDB-lite"/>
    </source>
</evidence>
<gene>
    <name evidence="2" type="ORF">LTR91_003436</name>
</gene>
<dbReference type="AlphaFoldDB" id="A0AAN6QZT1"/>
<feature type="compositionally biased region" description="Low complexity" evidence="1">
    <location>
        <begin position="42"/>
        <end position="68"/>
    </location>
</feature>
<protein>
    <submittedName>
        <fullName evidence="2">Uncharacterized protein</fullName>
    </submittedName>
</protein>
<feature type="compositionally biased region" description="Basic residues" evidence="1">
    <location>
        <begin position="128"/>
        <end position="153"/>
    </location>
</feature>
<proteinExistence type="predicted"/>
<feature type="region of interest" description="Disordered" evidence="1">
    <location>
        <begin position="1"/>
        <end position="206"/>
    </location>
</feature>
<sequence length="222" mass="25704">MASYEQPHYQTQYAQQYLPPSPPATRSRGNSTASARYTPETYQPRPQHSPPSHQQSPGYPYPYGLPTSRVSPTTPMSSYRGYPDSPPQQQTPPEHSLHPHSASTRPPYPTSNTDPYAPTRPVYEAHERRHSHSSQRSRKSHDSHRSHQSHRSRHSSDDGRERDRHSHEHEHEHAHHHHDKREGTHRRHSEYDGKPLKRYDTHRPTLGDTIYSLFGGLKSYLT</sequence>
<accession>A0AAN6QZT1</accession>
<feature type="compositionally biased region" description="Basic residues" evidence="1">
    <location>
        <begin position="174"/>
        <end position="188"/>
    </location>
</feature>
<feature type="compositionally biased region" description="Basic and acidic residues" evidence="1">
    <location>
        <begin position="189"/>
        <end position="205"/>
    </location>
</feature>